<dbReference type="PANTHER" id="PTHR31636">
    <property type="entry name" value="OSJNBA0084A10.13 PROTEIN-RELATED"/>
    <property type="match status" value="1"/>
</dbReference>
<keyword evidence="2" id="KW-0805">Transcription regulation</keyword>
<dbReference type="InterPro" id="IPR005202">
    <property type="entry name" value="TF_GRAS"/>
</dbReference>
<proteinExistence type="inferred from homology"/>
<feature type="short sequence motif" description="VHIID" evidence="5">
    <location>
        <begin position="223"/>
        <end position="227"/>
    </location>
</feature>
<dbReference type="PROSITE" id="PS50985">
    <property type="entry name" value="GRAS"/>
    <property type="match status" value="1"/>
</dbReference>
<comment type="caution">
    <text evidence="5">Lacks conserved residue(s) required for the propagation of feature annotation.</text>
</comment>
<protein>
    <recommendedName>
        <fullName evidence="8">Scarecrow-like protein 15</fullName>
    </recommendedName>
</protein>
<evidence type="ECO:0000313" key="7">
    <source>
        <dbReference type="Proteomes" id="UP001187192"/>
    </source>
</evidence>
<reference evidence="6" key="1">
    <citation type="submission" date="2023-07" db="EMBL/GenBank/DDBJ databases">
        <title>draft genome sequence of fig (Ficus carica).</title>
        <authorList>
            <person name="Takahashi T."/>
            <person name="Nishimura K."/>
        </authorList>
    </citation>
    <scope>NUCLEOTIDE SEQUENCE</scope>
</reference>
<evidence type="ECO:0000256" key="3">
    <source>
        <dbReference type="ARBA" id="ARBA00023163"/>
    </source>
</evidence>
<gene>
    <name evidence="6" type="ORF">TIFTF001_002503</name>
</gene>
<keyword evidence="3" id="KW-0804">Transcription</keyword>
<keyword evidence="7" id="KW-1185">Reference proteome</keyword>
<comment type="similarity">
    <text evidence="5">Belongs to the GRAS family.</text>
</comment>
<dbReference type="AlphaFoldDB" id="A0AA87Z513"/>
<evidence type="ECO:0000313" key="6">
    <source>
        <dbReference type="EMBL" id="GMN29647.1"/>
    </source>
</evidence>
<sequence>MGDLGLHDDSVTSMKSSSTITNSFAQQLNSCDPPIPHFSELITPPQPFDPTQLLHHHHLHHHNHNLNFSEINLGTDNNNYNLNLFDTTSSGDFHHRSNGFNNNIHVGFDFIEELIRVADCFDSDDSQLAQAILDRLNQRLRSSTSPVGKPVGRPLRQAALYFKDALQSLLSGSNRTARLSSWSEIVQTIKAYKVFSGISPIPMFSHFTTNQALLEALNGSAFIHVVDFDIGLGGQYASLMKELAEKSDSLRLSPPVVRITAVVPEEYAVESRLIRENLSQFAQELKIRFQIEFVLFRTFEGLSFKAIKFMEGEKTAVLLSTTALRRLSGDSGGGGFFTDVRRISPAVVVLVDGEGLGEVGATTSFRRSFVCGLELYSMVMESLDAAIVGSEWVKKIETFVLRPRIAAVVEAAAARRTAPFREMLHAAGMRPVQLSQFADFQAECLLGKVQVRGFHVAKRQAELVLCWHDRALVATSVWRC</sequence>
<dbReference type="EMBL" id="BTGU01000002">
    <property type="protein sequence ID" value="GMN29647.1"/>
    <property type="molecule type" value="Genomic_DNA"/>
</dbReference>
<keyword evidence="4" id="KW-0539">Nucleus</keyword>
<evidence type="ECO:0008006" key="8">
    <source>
        <dbReference type="Google" id="ProtNLM"/>
    </source>
</evidence>
<feature type="region of interest" description="Leucine repeat II (LRII)" evidence="5">
    <location>
        <begin position="273"/>
        <end position="305"/>
    </location>
</feature>
<accession>A0AA87Z513</accession>
<dbReference type="Proteomes" id="UP001187192">
    <property type="component" value="Unassembled WGS sequence"/>
</dbReference>
<comment type="caution">
    <text evidence="6">The sequence shown here is derived from an EMBL/GenBank/DDBJ whole genome shotgun (WGS) entry which is preliminary data.</text>
</comment>
<evidence type="ECO:0000256" key="5">
    <source>
        <dbReference type="PROSITE-ProRule" id="PRU01191"/>
    </source>
</evidence>
<evidence type="ECO:0000256" key="4">
    <source>
        <dbReference type="ARBA" id="ARBA00023242"/>
    </source>
</evidence>
<dbReference type="GO" id="GO:0005634">
    <property type="term" value="C:nucleus"/>
    <property type="evidence" value="ECO:0007669"/>
    <property type="project" value="UniProtKB-SubCell"/>
</dbReference>
<organism evidence="6 7">
    <name type="scientific">Ficus carica</name>
    <name type="common">Common fig</name>
    <dbReference type="NCBI Taxonomy" id="3494"/>
    <lineage>
        <taxon>Eukaryota</taxon>
        <taxon>Viridiplantae</taxon>
        <taxon>Streptophyta</taxon>
        <taxon>Embryophyta</taxon>
        <taxon>Tracheophyta</taxon>
        <taxon>Spermatophyta</taxon>
        <taxon>Magnoliopsida</taxon>
        <taxon>eudicotyledons</taxon>
        <taxon>Gunneridae</taxon>
        <taxon>Pentapetalae</taxon>
        <taxon>rosids</taxon>
        <taxon>fabids</taxon>
        <taxon>Rosales</taxon>
        <taxon>Moraceae</taxon>
        <taxon>Ficeae</taxon>
        <taxon>Ficus</taxon>
    </lineage>
</organism>
<name>A0AA87Z513_FICCA</name>
<dbReference type="Pfam" id="PF03514">
    <property type="entry name" value="GRAS"/>
    <property type="match status" value="1"/>
</dbReference>
<evidence type="ECO:0000256" key="2">
    <source>
        <dbReference type="ARBA" id="ARBA00023015"/>
    </source>
</evidence>
<comment type="subcellular location">
    <subcellularLocation>
        <location evidence="1">Nucleus</location>
    </subcellularLocation>
</comment>
<evidence type="ECO:0000256" key="1">
    <source>
        <dbReference type="ARBA" id="ARBA00004123"/>
    </source>
</evidence>
<feature type="region of interest" description="SAW" evidence="5">
    <location>
        <begin position="410"/>
        <end position="479"/>
    </location>
</feature>